<sequence>MLGKKLSFSTAYHPQTDGLAERMISTTEDILRTFYSYDMEYNDHEYYTHDLVSLLQEVQLAYNTSEHSTKGKTLSLVERRWNPLLHVNHLKKSFLPSTTQPKTSMICGKRLLTQLPNA</sequence>
<dbReference type="EMBL" id="AVOT02062226">
    <property type="protein sequence ID" value="MBW0555302.1"/>
    <property type="molecule type" value="Genomic_DNA"/>
</dbReference>
<gene>
    <name evidence="3" type="ORF">O181_095017</name>
</gene>
<feature type="domain" description="Integrase catalytic" evidence="2">
    <location>
        <begin position="1"/>
        <end position="82"/>
    </location>
</feature>
<dbReference type="AlphaFoldDB" id="A0A9Q3J4J1"/>
<dbReference type="InterPro" id="IPR036397">
    <property type="entry name" value="RNaseH_sf"/>
</dbReference>
<protein>
    <recommendedName>
        <fullName evidence="2">Integrase catalytic domain-containing protein</fullName>
    </recommendedName>
</protein>
<evidence type="ECO:0000313" key="3">
    <source>
        <dbReference type="EMBL" id="MBW0555302.1"/>
    </source>
</evidence>
<proteinExistence type="predicted"/>
<evidence type="ECO:0000259" key="2">
    <source>
        <dbReference type="PROSITE" id="PS50994"/>
    </source>
</evidence>
<accession>A0A9Q3J4J1</accession>
<keyword evidence="1" id="KW-0694">RNA-binding</keyword>
<keyword evidence="4" id="KW-1185">Reference proteome</keyword>
<dbReference type="InterPro" id="IPR001584">
    <property type="entry name" value="Integrase_cat-core"/>
</dbReference>
<dbReference type="InterPro" id="IPR012337">
    <property type="entry name" value="RNaseH-like_sf"/>
</dbReference>
<dbReference type="PROSITE" id="PS50994">
    <property type="entry name" value="INTEGRASE"/>
    <property type="match status" value="1"/>
</dbReference>
<evidence type="ECO:0000256" key="1">
    <source>
        <dbReference type="ARBA" id="ARBA00022884"/>
    </source>
</evidence>
<dbReference type="GO" id="GO:0015074">
    <property type="term" value="P:DNA integration"/>
    <property type="evidence" value="ECO:0007669"/>
    <property type="project" value="InterPro"/>
</dbReference>
<dbReference type="GO" id="GO:0003723">
    <property type="term" value="F:RNA binding"/>
    <property type="evidence" value="ECO:0007669"/>
    <property type="project" value="UniProtKB-KW"/>
</dbReference>
<organism evidence="3 4">
    <name type="scientific">Austropuccinia psidii MF-1</name>
    <dbReference type="NCBI Taxonomy" id="1389203"/>
    <lineage>
        <taxon>Eukaryota</taxon>
        <taxon>Fungi</taxon>
        <taxon>Dikarya</taxon>
        <taxon>Basidiomycota</taxon>
        <taxon>Pucciniomycotina</taxon>
        <taxon>Pucciniomycetes</taxon>
        <taxon>Pucciniales</taxon>
        <taxon>Sphaerophragmiaceae</taxon>
        <taxon>Austropuccinia</taxon>
    </lineage>
</organism>
<comment type="caution">
    <text evidence="3">The sequence shown here is derived from an EMBL/GenBank/DDBJ whole genome shotgun (WGS) entry which is preliminary data.</text>
</comment>
<dbReference type="Gene3D" id="3.30.420.10">
    <property type="entry name" value="Ribonuclease H-like superfamily/Ribonuclease H"/>
    <property type="match status" value="1"/>
</dbReference>
<dbReference type="SUPFAM" id="SSF53098">
    <property type="entry name" value="Ribonuclease H-like"/>
    <property type="match status" value="1"/>
</dbReference>
<reference evidence="3" key="1">
    <citation type="submission" date="2021-03" db="EMBL/GenBank/DDBJ databases">
        <title>Draft genome sequence of rust myrtle Austropuccinia psidii MF-1, a brazilian biotype.</title>
        <authorList>
            <person name="Quecine M.C."/>
            <person name="Pachon D.M.R."/>
            <person name="Bonatelli M.L."/>
            <person name="Correr F.H."/>
            <person name="Franceschini L.M."/>
            <person name="Leite T.F."/>
            <person name="Margarido G.R.A."/>
            <person name="Almeida C.A."/>
            <person name="Ferrarezi J.A."/>
            <person name="Labate C.A."/>
        </authorList>
    </citation>
    <scope>NUCLEOTIDE SEQUENCE</scope>
    <source>
        <strain evidence="3">MF-1</strain>
    </source>
</reference>
<dbReference type="Proteomes" id="UP000765509">
    <property type="component" value="Unassembled WGS sequence"/>
</dbReference>
<evidence type="ECO:0000313" key="4">
    <source>
        <dbReference type="Proteomes" id="UP000765509"/>
    </source>
</evidence>
<dbReference type="GO" id="GO:0005634">
    <property type="term" value="C:nucleus"/>
    <property type="evidence" value="ECO:0007669"/>
    <property type="project" value="UniProtKB-ARBA"/>
</dbReference>
<name>A0A9Q3J4J1_9BASI</name>